<accession>A0ABS1RS44</accession>
<dbReference type="EMBL" id="JAESJJ010000009">
    <property type="protein sequence ID" value="MBL3608886.1"/>
    <property type="molecule type" value="Genomic_DNA"/>
</dbReference>
<keyword evidence="3" id="KW-1185">Reference proteome</keyword>
<evidence type="ECO:0000259" key="1">
    <source>
        <dbReference type="Pfam" id="PF13503"/>
    </source>
</evidence>
<dbReference type="Pfam" id="PF13503">
    <property type="entry name" value="DUF4123"/>
    <property type="match status" value="1"/>
</dbReference>
<evidence type="ECO:0000313" key="3">
    <source>
        <dbReference type="Proteomes" id="UP000604473"/>
    </source>
</evidence>
<dbReference type="Proteomes" id="UP000604473">
    <property type="component" value="Unassembled WGS sequence"/>
</dbReference>
<dbReference type="RefSeq" id="WP_202248721.1">
    <property type="nucleotide sequence ID" value="NZ_JAESJJ010000009.1"/>
</dbReference>
<sequence length="357" mass="40638">MRQQDDDYWVNLSDTFAAVGDAGDEERSVVMEEICGVVPLDAQFGVWPKRTTPETLYQPLFGVTKTQRDPNTPLNTYAILDAVKFAGGASDFTESGAPSRCLFKGEAAEQLRDVTPYLLGLSDDAELTRRLMTHLPDKPSALTSLHMWGVDPGIYIRSELEFDEIWSQFRKFTRIWGARHGWLYFRFWEARVLRKLLERLSNKSKHWIWRMFEGVDSFVLIHTGRAFRASVSQSYCEASRGVKICAEDIFDDLRAVQHSIFCEDLALKLGDENALSFCAYEGGDLVSRISRLSMSANSYGLKDRKSVERYILSCHILGKPAEVVPEVDSILRGKQHELDRSQRLLNFALEYLENISG</sequence>
<reference evidence="2 3" key="1">
    <citation type="submission" date="2021-01" db="EMBL/GenBank/DDBJ databases">
        <title>Draft genomes of Rhodovulum sulfidophilum.</title>
        <authorList>
            <person name="Guzman M.S."/>
        </authorList>
    </citation>
    <scope>NUCLEOTIDE SEQUENCE [LARGE SCALE GENOMIC DNA]</scope>
    <source>
        <strain evidence="2 3">AB35</strain>
    </source>
</reference>
<comment type="caution">
    <text evidence="2">The sequence shown here is derived from an EMBL/GenBank/DDBJ whole genome shotgun (WGS) entry which is preliminary data.</text>
</comment>
<dbReference type="InterPro" id="IPR025391">
    <property type="entry name" value="DUF4123"/>
</dbReference>
<protein>
    <submittedName>
        <fullName evidence="2">DUF4123 domain-containing protein</fullName>
    </submittedName>
</protein>
<gene>
    <name evidence="2" type="ORF">JMM60_08755</name>
</gene>
<proteinExistence type="predicted"/>
<organism evidence="2 3">
    <name type="scientific">Rhodovulum sulfidophilum</name>
    <name type="common">Rhodobacter sulfidophilus</name>
    <dbReference type="NCBI Taxonomy" id="35806"/>
    <lineage>
        <taxon>Bacteria</taxon>
        <taxon>Pseudomonadati</taxon>
        <taxon>Pseudomonadota</taxon>
        <taxon>Alphaproteobacteria</taxon>
        <taxon>Rhodobacterales</taxon>
        <taxon>Paracoccaceae</taxon>
        <taxon>Rhodovulum</taxon>
    </lineage>
</organism>
<name>A0ABS1RS44_RHOSU</name>
<evidence type="ECO:0000313" key="2">
    <source>
        <dbReference type="EMBL" id="MBL3608886.1"/>
    </source>
</evidence>
<feature type="domain" description="DUF4123" evidence="1">
    <location>
        <begin position="77"/>
        <end position="203"/>
    </location>
</feature>